<evidence type="ECO:0000313" key="2">
    <source>
        <dbReference type="EMBL" id="PLW31719.1"/>
    </source>
</evidence>
<name>A0A2N5U1U9_9BASI</name>
<evidence type="ECO:0000313" key="4">
    <source>
        <dbReference type="Proteomes" id="UP000235392"/>
    </source>
</evidence>
<dbReference type="EMBL" id="PGCI01000262">
    <property type="protein sequence ID" value="PLW31720.1"/>
    <property type="molecule type" value="Genomic_DNA"/>
</dbReference>
<dbReference type="AlphaFoldDB" id="A0A2N5U1U9"/>
<evidence type="ECO:0000313" key="3">
    <source>
        <dbReference type="EMBL" id="PLW31720.1"/>
    </source>
</evidence>
<reference evidence="3 4" key="1">
    <citation type="submission" date="2017-11" db="EMBL/GenBank/DDBJ databases">
        <title>De novo assembly and phasing of dikaryotic genomes from two isolates of Puccinia coronata f. sp. avenae, the causal agent of oat crown rust.</title>
        <authorList>
            <person name="Miller M.E."/>
            <person name="Zhang Y."/>
            <person name="Omidvar V."/>
            <person name="Sperschneider J."/>
            <person name="Schwessinger B."/>
            <person name="Raley C."/>
            <person name="Palmer J.M."/>
            <person name="Garnica D."/>
            <person name="Upadhyaya N."/>
            <person name="Rathjen J."/>
            <person name="Taylor J.M."/>
            <person name="Park R.F."/>
            <person name="Dodds P.N."/>
            <person name="Hirsch C.D."/>
            <person name="Kianian S.F."/>
            <person name="Figueroa M."/>
        </authorList>
    </citation>
    <scope>NUCLEOTIDE SEQUENCE [LARGE SCALE GENOMIC DNA]</scope>
    <source>
        <strain evidence="3">12SD80</strain>
    </source>
</reference>
<protein>
    <recommendedName>
        <fullName evidence="1">Tet-like 2OG-Fe(II) oxygenase domain-containing protein</fullName>
    </recommendedName>
</protein>
<comment type="caution">
    <text evidence="3">The sequence shown here is derived from an EMBL/GenBank/DDBJ whole genome shotgun (WGS) entry which is preliminary data.</text>
</comment>
<dbReference type="InterPro" id="IPR046798">
    <property type="entry name" value="2OG-FeII_Oxy_6"/>
</dbReference>
<evidence type="ECO:0000259" key="1">
    <source>
        <dbReference type="Pfam" id="PF20515"/>
    </source>
</evidence>
<dbReference type="EMBL" id="PGCI01000262">
    <property type="protein sequence ID" value="PLW31719.1"/>
    <property type="molecule type" value="Genomic_DNA"/>
</dbReference>
<dbReference type="Pfam" id="PF20515">
    <property type="entry name" value="2OG-FeII_Oxy_6"/>
    <property type="match status" value="1"/>
</dbReference>
<organism evidence="3 4">
    <name type="scientific">Puccinia coronata f. sp. avenae</name>
    <dbReference type="NCBI Taxonomy" id="200324"/>
    <lineage>
        <taxon>Eukaryota</taxon>
        <taxon>Fungi</taxon>
        <taxon>Dikarya</taxon>
        <taxon>Basidiomycota</taxon>
        <taxon>Pucciniomycotina</taxon>
        <taxon>Pucciniomycetes</taxon>
        <taxon>Pucciniales</taxon>
        <taxon>Pucciniaceae</taxon>
        <taxon>Puccinia</taxon>
    </lineage>
</organism>
<gene>
    <name evidence="2" type="ORF">PCASD_20418</name>
    <name evidence="3" type="ORF">PCASD_20419</name>
</gene>
<sequence>MLRELDGGPLDLFPGVTQKYQEDLAEKEAIEADYARLKLPKPNLPTVYKRNPTPKEIDTAFQISENIIADIHFTDLKTISQQMRADLDFLLAFLETSKRFVNPVKSPESAIAGTMWAIGWRKSMTHLEIALKPMRSFFKSVVFPVSLILVSPVPQVTLLQQRSTRPSPQVSPSRQKDSIIILIATN</sequence>
<dbReference type="Proteomes" id="UP000235392">
    <property type="component" value="Unassembled WGS sequence"/>
</dbReference>
<accession>A0A2N5U1U9</accession>
<proteinExistence type="predicted"/>
<feature type="domain" description="Tet-like 2OG-Fe(II) oxygenase" evidence="1">
    <location>
        <begin position="82"/>
        <end position="130"/>
    </location>
</feature>